<dbReference type="InterPro" id="IPR027094">
    <property type="entry name" value="Mitofusin_fam"/>
</dbReference>
<evidence type="ECO:0000259" key="8">
    <source>
        <dbReference type="Pfam" id="PF00350"/>
    </source>
</evidence>
<evidence type="ECO:0000256" key="1">
    <source>
        <dbReference type="ARBA" id="ARBA00004370"/>
    </source>
</evidence>
<sequence>MNQQNRLYEKNFEEFRLLLCDIYNSSIFWLKNLTIAHSINLCHENLNNEIISIITKLETRLKRLEDKQLKILVVGNVNTGKSTLINQFINRDILVPSVEACRALSLEITDSKLIGGKEEVHSINNPEIYNPNNPETFSVISLEEFQSEEFQDHLNDELTNGNRNFIIYCHDNNIKEESFLNNDFVNVSFMEIEGINKEKDDSDNLFNKQLEIDFIIFLVRPGEDFTITGKEFLNDAQNKNGFNNIFFIMNRLDEAGSSKVRIERIKQKFLDKINECFPETYKNHQDLVHFISTKKEIENVKEGKEKSEEFQRLIKCLMSRLLKRRCTSKLLPCMEFLYMELQNTLKVLKNIRNLKQNEIIKYDEELEYTTMNYENSKNIINTQITQIKNDYDTSCTEMDSSIINENNRHEDKKNEIEEKINEEDNIIKNKSIEIQEKIGNNENLYIKRKNEIEIRKEKQLNIKEKEYKIIYDYINKDFENIMEYENMVKSYLNRRINNSEHIIKLMNGINYTKKDISNKIMNFIKKEFNQFIKEELLEKLHASNISYDSAKGYSERCKDEIYNLIKKKIEECNKEVKYKIEIWIKDKIKNSERSNILIPMMENLNSIQINGSDIESINIEFFDYFNTATFFSIIIKIIPGLESLLRVLPNGISDFLDVHKTINGKIVNKVIINLKKEEYLDKISLEYKETTEQLINKFIEIVLIEFVNIAYLDEKFKYNEIIREEEETLENEYEGINKEFEDELTLYIQEYHKKIDNLNEKIKHEKRKHEKRIKKYEKKLDKIKEEYHENFNNLNFELNSITKEYEDKCKELNDKRDEKEIESQEIEKHIKKCKIFMEKLSQIDLNTIEIVNNIKYNLDKDIDIGVNEIPNPSKLKNVITNIDNDDDDNKVITNIDDDDDDDKSINKN</sequence>
<evidence type="ECO:0000256" key="5">
    <source>
        <dbReference type="ARBA" id="ARBA00023136"/>
    </source>
</evidence>
<comment type="subcellular location">
    <subcellularLocation>
        <location evidence="1">Membrane</location>
    </subcellularLocation>
</comment>
<reference evidence="9 10" key="1">
    <citation type="submission" date="2016-08" db="EMBL/GenBank/DDBJ databases">
        <title>A Parts List for Fungal Cellulosomes Revealed by Comparative Genomics.</title>
        <authorList>
            <consortium name="DOE Joint Genome Institute"/>
            <person name="Haitjema C.H."/>
            <person name="Gilmore S.P."/>
            <person name="Henske J.K."/>
            <person name="Solomon K.V."/>
            <person name="De Groot R."/>
            <person name="Kuo A."/>
            <person name="Mondo S.J."/>
            <person name="Salamov A.A."/>
            <person name="Labutti K."/>
            <person name="Zhao Z."/>
            <person name="Chiniquy J."/>
            <person name="Barry K."/>
            <person name="Brewer H.M."/>
            <person name="Purvine S.O."/>
            <person name="Wright A.T."/>
            <person name="Boxma B."/>
            <person name="Van Alen T."/>
            <person name="Hackstein J.H."/>
            <person name="Baker S.E."/>
            <person name="Grigoriev I.V."/>
            <person name="O'Malley M.A."/>
        </authorList>
    </citation>
    <scope>NUCLEOTIDE SEQUENCE [LARGE SCALE GENOMIC DNA]</scope>
    <source>
        <strain evidence="9 10">S4</strain>
    </source>
</reference>
<organism evidence="9 10">
    <name type="scientific">Anaeromyces robustus</name>
    <dbReference type="NCBI Taxonomy" id="1754192"/>
    <lineage>
        <taxon>Eukaryota</taxon>
        <taxon>Fungi</taxon>
        <taxon>Fungi incertae sedis</taxon>
        <taxon>Chytridiomycota</taxon>
        <taxon>Chytridiomycota incertae sedis</taxon>
        <taxon>Neocallimastigomycetes</taxon>
        <taxon>Neocallimastigales</taxon>
        <taxon>Neocallimastigaceae</taxon>
        <taxon>Anaeromyces</taxon>
    </lineage>
</organism>
<dbReference type="AlphaFoldDB" id="A0A1Y1WWF2"/>
<feature type="domain" description="Dynamin N-terminal" evidence="8">
    <location>
        <begin position="71"/>
        <end position="249"/>
    </location>
</feature>
<evidence type="ECO:0000256" key="2">
    <source>
        <dbReference type="ARBA" id="ARBA00022741"/>
    </source>
</evidence>
<evidence type="ECO:0000313" key="10">
    <source>
        <dbReference type="Proteomes" id="UP000193944"/>
    </source>
</evidence>
<dbReference type="STRING" id="1754192.A0A1Y1WWF2"/>
<evidence type="ECO:0000256" key="3">
    <source>
        <dbReference type="ARBA" id="ARBA00022801"/>
    </source>
</evidence>
<proteinExistence type="predicted"/>
<dbReference type="OrthoDB" id="9984778at2759"/>
<dbReference type="GO" id="GO:0005525">
    <property type="term" value="F:GTP binding"/>
    <property type="evidence" value="ECO:0007669"/>
    <property type="project" value="UniProtKB-KW"/>
</dbReference>
<accession>A0A1Y1WWF2</accession>
<dbReference type="GO" id="GO:0003924">
    <property type="term" value="F:GTPase activity"/>
    <property type="evidence" value="ECO:0007669"/>
    <property type="project" value="InterPro"/>
</dbReference>
<comment type="caution">
    <text evidence="9">The sequence shown here is derived from an EMBL/GenBank/DDBJ whole genome shotgun (WGS) entry which is preliminary data.</text>
</comment>
<dbReference type="InterPro" id="IPR045063">
    <property type="entry name" value="Dynamin_N"/>
</dbReference>
<keyword evidence="3" id="KW-0378">Hydrolase</keyword>
<keyword evidence="2" id="KW-0547">Nucleotide-binding</keyword>
<dbReference type="EMBL" id="MCFG01000231">
    <property type="protein sequence ID" value="ORX77889.1"/>
    <property type="molecule type" value="Genomic_DNA"/>
</dbReference>
<dbReference type="GO" id="GO:0008053">
    <property type="term" value="P:mitochondrial fusion"/>
    <property type="evidence" value="ECO:0007669"/>
    <property type="project" value="TreeGrafter"/>
</dbReference>
<reference evidence="9 10" key="2">
    <citation type="submission" date="2016-08" db="EMBL/GenBank/DDBJ databases">
        <title>Pervasive Adenine N6-methylation of Active Genes in Fungi.</title>
        <authorList>
            <consortium name="DOE Joint Genome Institute"/>
            <person name="Mondo S.J."/>
            <person name="Dannebaum R.O."/>
            <person name="Kuo R.C."/>
            <person name="Labutti K."/>
            <person name="Haridas S."/>
            <person name="Kuo A."/>
            <person name="Salamov A."/>
            <person name="Ahrendt S.R."/>
            <person name="Lipzen A."/>
            <person name="Sullivan W."/>
            <person name="Andreopoulos W.B."/>
            <person name="Clum A."/>
            <person name="Lindquist E."/>
            <person name="Daum C."/>
            <person name="Ramamoorthy G.K."/>
            <person name="Gryganskyi A."/>
            <person name="Culley D."/>
            <person name="Magnuson J.K."/>
            <person name="James T.Y."/>
            <person name="O'Malley M.A."/>
            <person name="Stajich J.E."/>
            <person name="Spatafora J.W."/>
            <person name="Visel A."/>
            <person name="Grigoriev I.V."/>
        </authorList>
    </citation>
    <scope>NUCLEOTIDE SEQUENCE [LARGE SCALE GENOMIC DNA]</scope>
    <source>
        <strain evidence="9 10">S4</strain>
    </source>
</reference>
<protein>
    <recommendedName>
        <fullName evidence="8">Dynamin N-terminal domain-containing protein</fullName>
    </recommendedName>
</protein>
<keyword evidence="10" id="KW-1185">Reference proteome</keyword>
<dbReference type="PANTHER" id="PTHR10465:SF0">
    <property type="entry name" value="SARCALUMENIN"/>
    <property type="match status" value="1"/>
</dbReference>
<dbReference type="Gene3D" id="3.40.50.300">
    <property type="entry name" value="P-loop containing nucleotide triphosphate hydrolases"/>
    <property type="match status" value="1"/>
</dbReference>
<keyword evidence="6" id="KW-0175">Coiled coil</keyword>
<feature type="coiled-coil region" evidence="6">
    <location>
        <begin position="719"/>
        <end position="832"/>
    </location>
</feature>
<dbReference type="GO" id="GO:0051646">
    <property type="term" value="P:mitochondrion localization"/>
    <property type="evidence" value="ECO:0007669"/>
    <property type="project" value="TreeGrafter"/>
</dbReference>
<evidence type="ECO:0000256" key="7">
    <source>
        <dbReference type="SAM" id="MobiDB-lite"/>
    </source>
</evidence>
<evidence type="ECO:0000256" key="6">
    <source>
        <dbReference type="SAM" id="Coils"/>
    </source>
</evidence>
<gene>
    <name evidence="9" type="ORF">BCR32DRAFT_247593</name>
</gene>
<keyword evidence="5" id="KW-0472">Membrane</keyword>
<dbReference type="InterPro" id="IPR027417">
    <property type="entry name" value="P-loop_NTPase"/>
</dbReference>
<dbReference type="PANTHER" id="PTHR10465">
    <property type="entry name" value="TRANSMEMBRANE GTPASE FZO1"/>
    <property type="match status" value="1"/>
</dbReference>
<evidence type="ECO:0000256" key="4">
    <source>
        <dbReference type="ARBA" id="ARBA00023134"/>
    </source>
</evidence>
<dbReference type="SUPFAM" id="SSF52540">
    <property type="entry name" value="P-loop containing nucleoside triphosphate hydrolases"/>
    <property type="match status" value="1"/>
</dbReference>
<dbReference type="Proteomes" id="UP000193944">
    <property type="component" value="Unassembled WGS sequence"/>
</dbReference>
<feature type="region of interest" description="Disordered" evidence="7">
    <location>
        <begin position="887"/>
        <end position="908"/>
    </location>
</feature>
<keyword evidence="4" id="KW-0342">GTP-binding</keyword>
<name>A0A1Y1WWF2_9FUNG</name>
<evidence type="ECO:0000313" key="9">
    <source>
        <dbReference type="EMBL" id="ORX77889.1"/>
    </source>
</evidence>
<feature type="coiled-coil region" evidence="6">
    <location>
        <begin position="402"/>
        <end position="433"/>
    </location>
</feature>
<dbReference type="Pfam" id="PF00350">
    <property type="entry name" value="Dynamin_N"/>
    <property type="match status" value="1"/>
</dbReference>
<dbReference type="GO" id="GO:0005741">
    <property type="term" value="C:mitochondrial outer membrane"/>
    <property type="evidence" value="ECO:0007669"/>
    <property type="project" value="TreeGrafter"/>
</dbReference>